<keyword evidence="4" id="KW-0732">Signal</keyword>
<comment type="caution">
    <text evidence="6">The sequence shown here is derived from an EMBL/GenBank/DDBJ whole genome shotgun (WGS) entry which is preliminary data.</text>
</comment>
<dbReference type="InterPro" id="IPR002372">
    <property type="entry name" value="PQQ_rpt_dom"/>
</dbReference>
<dbReference type="PANTHER" id="PTHR32303">
    <property type="entry name" value="QUINOPROTEIN ALCOHOL DEHYDROGENASE (CYTOCHROME C)"/>
    <property type="match status" value="1"/>
</dbReference>
<keyword evidence="7" id="KW-1185">Reference proteome</keyword>
<evidence type="ECO:0000259" key="5">
    <source>
        <dbReference type="Pfam" id="PF01011"/>
    </source>
</evidence>
<dbReference type="RefSeq" id="WP_070116165.1">
    <property type="nucleotide sequence ID" value="NZ_MASR01000001.1"/>
</dbReference>
<dbReference type="SUPFAM" id="SSF50998">
    <property type="entry name" value="Quinoprotein alcohol dehydrogenase-like"/>
    <property type="match status" value="1"/>
</dbReference>
<dbReference type="Proteomes" id="UP000175669">
    <property type="component" value="Unassembled WGS sequence"/>
</dbReference>
<dbReference type="STRING" id="1524254.PHACT_04895"/>
<feature type="domain" description="Pyrrolo-quinoline quinone repeat" evidence="5">
    <location>
        <begin position="449"/>
        <end position="538"/>
    </location>
</feature>
<name>A0A1E8CJK5_9GAMM</name>
<comment type="cofactor">
    <cofactor evidence="1">
        <name>pyrroloquinoline quinone</name>
        <dbReference type="ChEBI" id="CHEBI:58442"/>
    </cofactor>
</comment>
<evidence type="ECO:0000256" key="2">
    <source>
        <dbReference type="ARBA" id="ARBA00008156"/>
    </source>
</evidence>
<feature type="chain" id="PRO_5009212079" description="Pyrrolo-quinoline quinone repeat domain-containing protein" evidence="4">
    <location>
        <begin position="26"/>
        <end position="583"/>
    </location>
</feature>
<evidence type="ECO:0000256" key="3">
    <source>
        <dbReference type="ARBA" id="ARBA00023002"/>
    </source>
</evidence>
<dbReference type="Gene3D" id="2.140.10.10">
    <property type="entry name" value="Quinoprotein alcohol dehydrogenase-like superfamily"/>
    <property type="match status" value="1"/>
</dbReference>
<sequence>MKSVKRAAGIGILAGLTLTTIPAIAQDQGEALLQALTPVTDAMLSNPPAQDWLMWRRTLDAYGFSPLDQINKGNVADLNEAFRVPLGPGSSTPTPLVHDGVMFLLNANDTLMAMDASSGELLWSYKHTLAEGAGPSSKFGIALHGNKVIMPTNDMRMLALDTKTGDIIWNHAVADVSTGRSGHTLRATPIIANGMVIQGVNATMVPEGGFIIGLDVETGEEAWRFYTIPRPGEPGDMTWNGLELALRSGGSVWMPPSYDTELDLVYFGTAPTYDTAPLLNPTGAPGVTSDALYTNSTLALRPKTGELVWHFQHVANDQWDLDWTYERQPVYLPVNGDMRKVIITAGKMALYDVLDAATGEYLYSMDMGLQNVVKSVDPVTGVKTMNPNATPSAEISQLVCPFAAGGRNWQVSSINPDSKILFLPITQMCMNGGPTGQGGILSTGASLIPTPVPGREGEFGRLQAVDLETRELLWDFREMAPPTTAIVATAGGVIFGGTLDHQFKALDESTGEVLWQTSTGDIPASFPITYMAGGKQHVALVIGQPTIHAGTFMGAVTAMTGGAEGPMGKLQNSGAALVVYALD</sequence>
<dbReference type="OrthoDB" id="9794322at2"/>
<evidence type="ECO:0000313" key="7">
    <source>
        <dbReference type="Proteomes" id="UP000175669"/>
    </source>
</evidence>
<dbReference type="PANTHER" id="PTHR32303:SF10">
    <property type="entry name" value="OUTER MEMBRANE PROTEIN ASSEMBLY FACTOR BAMB"/>
    <property type="match status" value="1"/>
</dbReference>
<accession>A0A1E8CJK5</accession>
<dbReference type="InterPro" id="IPR018391">
    <property type="entry name" value="PQQ_b-propeller_rpt"/>
</dbReference>
<evidence type="ECO:0000256" key="4">
    <source>
        <dbReference type="SAM" id="SignalP"/>
    </source>
</evidence>
<dbReference type="Pfam" id="PF01011">
    <property type="entry name" value="PQQ"/>
    <property type="match status" value="2"/>
</dbReference>
<dbReference type="AlphaFoldDB" id="A0A1E8CJK5"/>
<dbReference type="SMART" id="SM00564">
    <property type="entry name" value="PQQ"/>
    <property type="match status" value="5"/>
</dbReference>
<feature type="domain" description="Pyrrolo-quinoline quinone repeat" evidence="5">
    <location>
        <begin position="52"/>
        <end position="365"/>
    </location>
</feature>
<keyword evidence="3" id="KW-0560">Oxidoreductase</keyword>
<organism evidence="6 7">
    <name type="scientific">Pseudohongiella acticola</name>
    <dbReference type="NCBI Taxonomy" id="1524254"/>
    <lineage>
        <taxon>Bacteria</taxon>
        <taxon>Pseudomonadati</taxon>
        <taxon>Pseudomonadota</taxon>
        <taxon>Gammaproteobacteria</taxon>
        <taxon>Pseudomonadales</taxon>
        <taxon>Pseudohongiellaceae</taxon>
        <taxon>Pseudohongiella</taxon>
    </lineage>
</organism>
<reference evidence="7" key="1">
    <citation type="submission" date="2016-07" db="EMBL/GenBank/DDBJ databases">
        <authorList>
            <person name="Florea S."/>
            <person name="Webb J.S."/>
            <person name="Jaromczyk J."/>
            <person name="Schardl C.L."/>
        </authorList>
    </citation>
    <scope>NUCLEOTIDE SEQUENCE [LARGE SCALE GENOMIC DNA]</scope>
    <source>
        <strain evidence="7">KCTC 42131</strain>
    </source>
</reference>
<evidence type="ECO:0000256" key="1">
    <source>
        <dbReference type="ARBA" id="ARBA00001931"/>
    </source>
</evidence>
<proteinExistence type="inferred from homology"/>
<dbReference type="GO" id="GO:0016491">
    <property type="term" value="F:oxidoreductase activity"/>
    <property type="evidence" value="ECO:0007669"/>
    <property type="project" value="UniProtKB-KW"/>
</dbReference>
<protein>
    <recommendedName>
        <fullName evidence="5">Pyrrolo-quinoline quinone repeat domain-containing protein</fullName>
    </recommendedName>
</protein>
<gene>
    <name evidence="6" type="ORF">PHACT_04895</name>
</gene>
<feature type="signal peptide" evidence="4">
    <location>
        <begin position="1"/>
        <end position="25"/>
    </location>
</feature>
<comment type="similarity">
    <text evidence="2">Belongs to the bacterial PQQ dehydrogenase family.</text>
</comment>
<dbReference type="InterPro" id="IPR011047">
    <property type="entry name" value="Quinoprotein_ADH-like_sf"/>
</dbReference>
<evidence type="ECO:0000313" key="6">
    <source>
        <dbReference type="EMBL" id="OFE12554.1"/>
    </source>
</evidence>
<dbReference type="EMBL" id="MASR01000001">
    <property type="protein sequence ID" value="OFE12554.1"/>
    <property type="molecule type" value="Genomic_DNA"/>
</dbReference>